<dbReference type="GO" id="GO:0008170">
    <property type="term" value="F:N-methyltransferase activity"/>
    <property type="evidence" value="ECO:0007669"/>
    <property type="project" value="InterPro"/>
</dbReference>
<dbReference type="PANTHER" id="PTHR13370:SF24">
    <property type="entry name" value="TYPE III RESTRICTION-MODIFICATION ENZYME STYLTI MOD SUBUNIT"/>
    <property type="match status" value="1"/>
</dbReference>
<dbReference type="PRINTS" id="PR00508">
    <property type="entry name" value="S21N4MTFRASE"/>
</dbReference>
<dbReference type="Gene3D" id="3.40.50.150">
    <property type="entry name" value="Vaccinia Virus protein VP39"/>
    <property type="match status" value="1"/>
</dbReference>
<dbReference type="InterPro" id="IPR002941">
    <property type="entry name" value="DNA_methylase_N4/N6"/>
</dbReference>
<keyword evidence="8" id="KW-1185">Reference proteome</keyword>
<dbReference type="PANTHER" id="PTHR13370">
    <property type="entry name" value="RNA METHYLASE-RELATED"/>
    <property type="match status" value="1"/>
</dbReference>
<name>A0A1G8M6X5_9BACI</name>
<evidence type="ECO:0000313" key="7">
    <source>
        <dbReference type="EMBL" id="SDI63709.1"/>
    </source>
</evidence>
<evidence type="ECO:0000256" key="4">
    <source>
        <dbReference type="ARBA" id="ARBA00022747"/>
    </source>
</evidence>
<dbReference type="InterPro" id="IPR001091">
    <property type="entry name" value="RM_Methyltransferase"/>
</dbReference>
<dbReference type="RefSeq" id="WP_090397074.1">
    <property type="nucleotide sequence ID" value="NZ_FNEN01000004.1"/>
</dbReference>
<dbReference type="InterPro" id="IPR002052">
    <property type="entry name" value="DNA_methylase_N6_adenine_CS"/>
</dbReference>
<feature type="domain" description="DNA methylase N-4/N-6" evidence="6">
    <location>
        <begin position="26"/>
        <end position="237"/>
    </location>
</feature>
<keyword evidence="4" id="KW-0680">Restriction system</keyword>
<dbReference type="GO" id="GO:0005737">
    <property type="term" value="C:cytoplasm"/>
    <property type="evidence" value="ECO:0007669"/>
    <property type="project" value="TreeGrafter"/>
</dbReference>
<dbReference type="SUPFAM" id="SSF53335">
    <property type="entry name" value="S-adenosyl-L-methionine-dependent methyltransferases"/>
    <property type="match status" value="1"/>
</dbReference>
<evidence type="ECO:0000256" key="2">
    <source>
        <dbReference type="ARBA" id="ARBA00022603"/>
    </source>
</evidence>
<evidence type="ECO:0000256" key="3">
    <source>
        <dbReference type="ARBA" id="ARBA00022679"/>
    </source>
</evidence>
<dbReference type="OrthoDB" id="9800801at2"/>
<evidence type="ECO:0000313" key="8">
    <source>
        <dbReference type="Proteomes" id="UP000198853"/>
    </source>
</evidence>
<reference evidence="7 8" key="1">
    <citation type="submission" date="2016-10" db="EMBL/GenBank/DDBJ databases">
        <authorList>
            <person name="de Groot N.N."/>
        </authorList>
    </citation>
    <scope>NUCLEOTIDE SEQUENCE [LARGE SCALE GENOMIC DNA]</scope>
    <source>
        <strain evidence="7 8">DSM 21771</strain>
    </source>
</reference>
<dbReference type="Proteomes" id="UP000198853">
    <property type="component" value="Unassembled WGS sequence"/>
</dbReference>
<dbReference type="GO" id="GO:0003677">
    <property type="term" value="F:DNA binding"/>
    <property type="evidence" value="ECO:0007669"/>
    <property type="project" value="InterPro"/>
</dbReference>
<dbReference type="Pfam" id="PF01555">
    <property type="entry name" value="N6_N4_Mtase"/>
    <property type="match status" value="1"/>
</dbReference>
<proteinExistence type="inferred from homology"/>
<dbReference type="GO" id="GO:0032259">
    <property type="term" value="P:methylation"/>
    <property type="evidence" value="ECO:0007669"/>
    <property type="project" value="UniProtKB-KW"/>
</dbReference>
<dbReference type="EC" id="2.1.1.-" evidence="5"/>
<keyword evidence="3 7" id="KW-0808">Transferase</keyword>
<comment type="similarity">
    <text evidence="1 5">Belongs to the N(4)/N(6)-methyltransferase family.</text>
</comment>
<dbReference type="PROSITE" id="PS00092">
    <property type="entry name" value="N6_MTASE"/>
    <property type="match status" value="1"/>
</dbReference>
<keyword evidence="2 7" id="KW-0489">Methyltransferase</keyword>
<dbReference type="EMBL" id="FNEN01000004">
    <property type="protein sequence ID" value="SDI63709.1"/>
    <property type="molecule type" value="Genomic_DNA"/>
</dbReference>
<accession>A0A1G8M6X5</accession>
<dbReference type="AlphaFoldDB" id="A0A1G8M6X5"/>
<organism evidence="7 8">
    <name type="scientific">Natribacillus halophilus</name>
    <dbReference type="NCBI Taxonomy" id="549003"/>
    <lineage>
        <taxon>Bacteria</taxon>
        <taxon>Bacillati</taxon>
        <taxon>Bacillota</taxon>
        <taxon>Bacilli</taxon>
        <taxon>Bacillales</taxon>
        <taxon>Bacillaceae</taxon>
        <taxon>Natribacillus</taxon>
    </lineage>
</organism>
<evidence type="ECO:0000256" key="1">
    <source>
        <dbReference type="ARBA" id="ARBA00006594"/>
    </source>
</evidence>
<dbReference type="InterPro" id="IPR029063">
    <property type="entry name" value="SAM-dependent_MTases_sf"/>
</dbReference>
<protein>
    <recommendedName>
        <fullName evidence="5">Methyltransferase</fullName>
        <ecNumber evidence="5">2.1.1.-</ecNumber>
    </recommendedName>
</protein>
<evidence type="ECO:0000259" key="6">
    <source>
        <dbReference type="Pfam" id="PF01555"/>
    </source>
</evidence>
<gene>
    <name evidence="7" type="ORF">SAMN04488123_1044</name>
</gene>
<dbReference type="GO" id="GO:0009307">
    <property type="term" value="P:DNA restriction-modification system"/>
    <property type="evidence" value="ECO:0007669"/>
    <property type="project" value="UniProtKB-KW"/>
</dbReference>
<evidence type="ECO:0000256" key="5">
    <source>
        <dbReference type="RuleBase" id="RU362026"/>
    </source>
</evidence>
<sequence length="257" mass="29750">MKFEPTISLYNRDCIETLLNLESNSIDFILTDPPYNLANFMKKRQTNLKRMRENFFGDAGWDESQSDDWIEFMKKFFSESNRVLKKEGTLIVFMSLIRVESVVKIAELHSFYYKTTGIWHKTNPMPRNMNLHFINSTEGWIYFINSGRTGTYNNDGKAIHDFIETSAATKKEKKHISHPTQKPLALMEHFIRLMSNQNDTILDTFMGSGTTGVAAKKLGRNFIGCEIEKNYYEAAKKRIDEQASDDNIIEITNLIGE</sequence>